<evidence type="ECO:0000313" key="5">
    <source>
        <dbReference type="EMBL" id="CAK9441492.1"/>
    </source>
</evidence>
<keyword evidence="6" id="KW-1185">Reference proteome</keyword>
<keyword evidence="2" id="KW-0496">Mitochondrion</keyword>
<name>A0ABP0ZVA4_9ASCO</name>
<dbReference type="InterPro" id="IPR020373">
    <property type="entry name" value="Kgd4/YMR-31"/>
</dbReference>
<proteinExistence type="inferred from homology"/>
<evidence type="ECO:0000256" key="2">
    <source>
        <dbReference type="ARBA" id="ARBA00023128"/>
    </source>
</evidence>
<dbReference type="EMBL" id="OZ022411">
    <property type="protein sequence ID" value="CAK9441492.1"/>
    <property type="molecule type" value="Genomic_DNA"/>
</dbReference>
<evidence type="ECO:0000256" key="1">
    <source>
        <dbReference type="ARBA" id="ARBA00004173"/>
    </source>
</evidence>
<evidence type="ECO:0008006" key="7">
    <source>
        <dbReference type="Google" id="ProtNLM"/>
    </source>
</evidence>
<comment type="similarity">
    <text evidence="3">Belongs to the alpha-ketoglutarate dehydrogenase component 4 family.</text>
</comment>
<evidence type="ECO:0000256" key="4">
    <source>
        <dbReference type="SAM" id="MobiDB-lite"/>
    </source>
</evidence>
<dbReference type="Pfam" id="PF10937">
    <property type="entry name" value="Kgd4-YMR31"/>
    <property type="match status" value="1"/>
</dbReference>
<protein>
    <recommendedName>
        <fullName evidence="7">37S ribosomal protein YMR-31, mitochondrial</fullName>
    </recommendedName>
</protein>
<dbReference type="RefSeq" id="XP_066832298.1">
    <property type="nucleotide sequence ID" value="XM_066975684.1"/>
</dbReference>
<comment type="subcellular location">
    <subcellularLocation>
        <location evidence="1">Mitochondrion</location>
    </subcellularLocation>
</comment>
<reference evidence="5 6" key="1">
    <citation type="submission" date="2024-03" db="EMBL/GenBank/DDBJ databases">
        <authorList>
            <person name="Brejova B."/>
        </authorList>
    </citation>
    <scope>NUCLEOTIDE SEQUENCE [LARGE SCALE GENOMIC DNA]</scope>
    <source>
        <strain evidence="5 6">CBS 14171</strain>
    </source>
</reference>
<accession>A0ABP0ZVA4</accession>
<dbReference type="Proteomes" id="UP001497383">
    <property type="component" value="Chromosome 7"/>
</dbReference>
<feature type="compositionally biased region" description="Low complexity" evidence="4">
    <location>
        <begin position="37"/>
        <end position="49"/>
    </location>
</feature>
<sequence>MRVSSRLLKHTIKFVGGPHPIPKTPHAAKAHPFAPEGVVPGSVGSSSSGQQTRRYHNSNPIEPKEGEYFSRSELSKRFRYKPIKDIEIDQVSSGGADIIF</sequence>
<dbReference type="GeneID" id="92210556"/>
<evidence type="ECO:0000256" key="3">
    <source>
        <dbReference type="ARBA" id="ARBA00043970"/>
    </source>
</evidence>
<feature type="region of interest" description="Disordered" evidence="4">
    <location>
        <begin position="14"/>
        <end position="68"/>
    </location>
</feature>
<evidence type="ECO:0000313" key="6">
    <source>
        <dbReference type="Proteomes" id="UP001497383"/>
    </source>
</evidence>
<gene>
    <name evidence="5" type="ORF">LODBEIA_P53600</name>
</gene>
<organism evidence="5 6">
    <name type="scientific">Lodderomyces beijingensis</name>
    <dbReference type="NCBI Taxonomy" id="1775926"/>
    <lineage>
        <taxon>Eukaryota</taxon>
        <taxon>Fungi</taxon>
        <taxon>Dikarya</taxon>
        <taxon>Ascomycota</taxon>
        <taxon>Saccharomycotina</taxon>
        <taxon>Pichiomycetes</taxon>
        <taxon>Debaryomycetaceae</taxon>
        <taxon>Candida/Lodderomyces clade</taxon>
        <taxon>Lodderomyces</taxon>
    </lineage>
</organism>